<dbReference type="Gene3D" id="3.80.10.10">
    <property type="entry name" value="Ribonuclease Inhibitor"/>
    <property type="match status" value="1"/>
</dbReference>
<dbReference type="SUPFAM" id="SSF81383">
    <property type="entry name" value="F-box domain"/>
    <property type="match status" value="1"/>
</dbReference>
<name>A0A4U6UIY5_SETVI</name>
<evidence type="ECO:0000313" key="2">
    <source>
        <dbReference type="EMBL" id="TKW14975.1"/>
    </source>
</evidence>
<dbReference type="AlphaFoldDB" id="A0A4U6UIY5"/>
<dbReference type="InterPro" id="IPR053197">
    <property type="entry name" value="F-box_SCFL_complex_component"/>
</dbReference>
<dbReference type="InterPro" id="IPR036047">
    <property type="entry name" value="F-box-like_dom_sf"/>
</dbReference>
<proteinExistence type="predicted"/>
<dbReference type="EMBL" id="CM016556">
    <property type="protein sequence ID" value="TKW14974.1"/>
    <property type="molecule type" value="Genomic_DNA"/>
</dbReference>
<dbReference type="Proteomes" id="UP000298652">
    <property type="component" value="Chromosome 5"/>
</dbReference>
<evidence type="ECO:0000259" key="1">
    <source>
        <dbReference type="PROSITE" id="PS50181"/>
    </source>
</evidence>
<dbReference type="Pfam" id="PF00646">
    <property type="entry name" value="F-box"/>
    <property type="match status" value="1"/>
</dbReference>
<feature type="domain" description="F-box" evidence="1">
    <location>
        <begin position="29"/>
        <end position="79"/>
    </location>
</feature>
<dbReference type="InterPro" id="IPR001810">
    <property type="entry name" value="F-box_dom"/>
</dbReference>
<dbReference type="PROSITE" id="PS50181">
    <property type="entry name" value="FBOX"/>
    <property type="match status" value="1"/>
</dbReference>
<evidence type="ECO:0000313" key="3">
    <source>
        <dbReference type="Proteomes" id="UP000298652"/>
    </source>
</evidence>
<dbReference type="Gramene" id="TKW14975">
    <property type="protein sequence ID" value="TKW14975"/>
    <property type="gene ID" value="SEVIR_5G201700v2"/>
</dbReference>
<dbReference type="PANTHER" id="PTHR34223">
    <property type="entry name" value="OS11G0201299 PROTEIN"/>
    <property type="match status" value="1"/>
</dbReference>
<organism evidence="2 3">
    <name type="scientific">Setaria viridis</name>
    <name type="common">Green bristlegrass</name>
    <name type="synonym">Setaria italica subsp. viridis</name>
    <dbReference type="NCBI Taxonomy" id="4556"/>
    <lineage>
        <taxon>Eukaryota</taxon>
        <taxon>Viridiplantae</taxon>
        <taxon>Streptophyta</taxon>
        <taxon>Embryophyta</taxon>
        <taxon>Tracheophyta</taxon>
        <taxon>Spermatophyta</taxon>
        <taxon>Magnoliopsida</taxon>
        <taxon>Liliopsida</taxon>
        <taxon>Poales</taxon>
        <taxon>Poaceae</taxon>
        <taxon>PACMAD clade</taxon>
        <taxon>Panicoideae</taxon>
        <taxon>Panicodae</taxon>
        <taxon>Paniceae</taxon>
        <taxon>Cenchrinae</taxon>
        <taxon>Setaria</taxon>
    </lineage>
</organism>
<reference evidence="2 3" key="1">
    <citation type="submission" date="2019-03" db="EMBL/GenBank/DDBJ databases">
        <title>WGS assembly of Setaria viridis.</title>
        <authorList>
            <person name="Huang P."/>
            <person name="Jenkins J."/>
            <person name="Grimwood J."/>
            <person name="Barry K."/>
            <person name="Healey A."/>
            <person name="Mamidi S."/>
            <person name="Sreedasyam A."/>
            <person name="Shu S."/>
            <person name="Feldman M."/>
            <person name="Wu J."/>
            <person name="Yu Y."/>
            <person name="Chen C."/>
            <person name="Johnson J."/>
            <person name="Rokhsar D."/>
            <person name="Baxter I."/>
            <person name="Schmutz J."/>
            <person name="Brutnell T."/>
            <person name="Kellogg E."/>
        </authorList>
    </citation>
    <scope>NUCLEOTIDE SEQUENCE [LARGE SCALE GENOMIC DNA]</scope>
    <source>
        <strain evidence="3">cv. A10</strain>
    </source>
</reference>
<dbReference type="PANTHER" id="PTHR34223:SF96">
    <property type="entry name" value="FBD DOMAIN-CONTAINING PROTEIN"/>
    <property type="match status" value="1"/>
</dbReference>
<protein>
    <recommendedName>
        <fullName evidence="1">F-box domain-containing protein</fullName>
    </recommendedName>
</protein>
<dbReference type="EMBL" id="CM016556">
    <property type="protein sequence ID" value="TKW14975.1"/>
    <property type="molecule type" value="Genomic_DNA"/>
</dbReference>
<dbReference type="Gene3D" id="1.20.1280.50">
    <property type="match status" value="1"/>
</dbReference>
<sequence>MPRYPDPTAEASAGSGRTVVAPALAPGTEYGIDDLPRDLLLRVLSCLDARQVVQTCVLSQLWRDLWRDVRRINASRREFEIKNDGDYDARNPLFKKLVNRFLMLRNPVPLEEFRLWYCSRSQIKGDHEEANLWIGNALLFNARSVEVYVWGDKLDIDPAVFTSEHLRSLLFDGVILTPGFFRQLQSECRALERLILQDCPITDVEISSQTLKFLSIGQECLFQSDDQASICTPNLIHFGFFAHAPHPRIPLLKNMESLVTAYITLDGFQFNDTLVDDIRQFLLGLSCARKMDLYFGQTKLAILGNNLQWCPKFNNLKLLTLGTWCLDANFYGLIVFLQNSPNLEKLTLELKEYVGAPKALMGEQGNRSFACEHLMTVEIICSEHGPMIDRLKELLLGSGMTPCQIHIRH</sequence>
<accession>A0A4U6UIY5</accession>
<dbReference type="InterPro" id="IPR032675">
    <property type="entry name" value="LRR_dom_sf"/>
</dbReference>
<keyword evidence="3" id="KW-1185">Reference proteome</keyword>
<dbReference type="OMA" id="WYLDANF"/>
<dbReference type="SUPFAM" id="SSF52047">
    <property type="entry name" value="RNI-like"/>
    <property type="match status" value="1"/>
</dbReference>
<gene>
    <name evidence="2" type="ORF">SEVIR_5G201700v2</name>
</gene>
<dbReference type="Gramene" id="TKW14974">
    <property type="protein sequence ID" value="TKW14974"/>
    <property type="gene ID" value="SEVIR_5G201700v2"/>
</dbReference>